<reference evidence="2 3" key="1">
    <citation type="journal article" date="2020" name="IScience">
        <title>Genome Sequencing of the Endangered Kingdonia uniflora (Circaeasteraceae, Ranunculales) Reveals Potential Mechanisms of Evolutionary Specialization.</title>
        <authorList>
            <person name="Sun Y."/>
            <person name="Deng T."/>
            <person name="Zhang A."/>
            <person name="Moore M.J."/>
            <person name="Landis J.B."/>
            <person name="Lin N."/>
            <person name="Zhang H."/>
            <person name="Zhang X."/>
            <person name="Huang J."/>
            <person name="Zhang X."/>
            <person name="Sun H."/>
            <person name="Wang H."/>
        </authorList>
    </citation>
    <scope>NUCLEOTIDE SEQUENCE [LARGE SCALE GENOMIC DNA]</scope>
    <source>
        <strain evidence="2">TB1705</strain>
        <tissue evidence="2">Leaf</tissue>
    </source>
</reference>
<gene>
    <name evidence="2" type="ORF">GIB67_037880</name>
</gene>
<organism evidence="2 3">
    <name type="scientific">Kingdonia uniflora</name>
    <dbReference type="NCBI Taxonomy" id="39325"/>
    <lineage>
        <taxon>Eukaryota</taxon>
        <taxon>Viridiplantae</taxon>
        <taxon>Streptophyta</taxon>
        <taxon>Embryophyta</taxon>
        <taxon>Tracheophyta</taxon>
        <taxon>Spermatophyta</taxon>
        <taxon>Magnoliopsida</taxon>
        <taxon>Ranunculales</taxon>
        <taxon>Circaeasteraceae</taxon>
        <taxon>Kingdonia</taxon>
    </lineage>
</organism>
<comment type="caution">
    <text evidence="2">The sequence shown here is derived from an EMBL/GenBank/DDBJ whole genome shotgun (WGS) entry which is preliminary data.</text>
</comment>
<accession>A0A7J7LH56</accession>
<proteinExistence type="predicted"/>
<sequence>MTLSFDDVQHLISLSADGDVPITKGSWSLPKLAEIFKKNLYQDENFFNSIKTGGQGNSLSLVKLVIFYAGKLEKYNDSIQNERPAGKKKKAMSAGKKKYNDSVHAVVWDPYRTERRFDRDFNENTFINGLTSSPDHIEPIYPNRVVRQFARIQPIPKNPKFVEVSRLRTWDGEEVVRQFARIQPIPKNPKFAEVSRLRTWDGEEAKQYKPKYDWVDMEVSGELPIICEHEQYVMLRNKNKALVEQISALKEEVQKMKDQKKQENENEKLSLMTKKLTEKATKYEQLRVRIEQMKEDRILNDVVHEQYVKSFEKLPAKLEEKSKLCKVLNDCNECLSQELAKKTKDCQVLNVQNTKLVEDLRIKIGVDASNPSLAIELAKQRRECKLLQDINVKLAEQSERQHPELVPYECLNLLFPNSLRYEAWHQAMKKEFHSGELAEKDDPTFIKLFDKYIRFYTIAQQGPKGDYQEDFAVMGGNQDKLMEVRRANVVLKNKINETLFQLYEKYHLDVMNSLESLMAKDPAFWKSVISQSLDTHFSSRCEMVYEQLCRACSYGGQHMEYRHMGHLFATCYEKVVVSISNYEAYTFLPLFWLRKNNHISNEKRFENLVGDTTTF</sequence>
<evidence type="ECO:0000313" key="3">
    <source>
        <dbReference type="Proteomes" id="UP000541444"/>
    </source>
</evidence>
<keyword evidence="1" id="KW-0175">Coiled coil</keyword>
<keyword evidence="3" id="KW-1185">Reference proteome</keyword>
<evidence type="ECO:0000256" key="1">
    <source>
        <dbReference type="SAM" id="Coils"/>
    </source>
</evidence>
<protein>
    <submittedName>
        <fullName evidence="2">Uncharacterized protein</fullName>
    </submittedName>
</protein>
<dbReference type="EMBL" id="JACGCM010002284">
    <property type="protein sequence ID" value="KAF6141912.1"/>
    <property type="molecule type" value="Genomic_DNA"/>
</dbReference>
<name>A0A7J7LH56_9MAGN</name>
<feature type="coiled-coil region" evidence="1">
    <location>
        <begin position="232"/>
        <end position="296"/>
    </location>
</feature>
<evidence type="ECO:0000313" key="2">
    <source>
        <dbReference type="EMBL" id="KAF6141912.1"/>
    </source>
</evidence>
<dbReference type="AlphaFoldDB" id="A0A7J7LH56"/>
<dbReference type="Proteomes" id="UP000541444">
    <property type="component" value="Unassembled WGS sequence"/>
</dbReference>